<keyword evidence="2 6" id="KW-0489">Methyltransferase</keyword>
<evidence type="ECO:0000256" key="2">
    <source>
        <dbReference type="ARBA" id="ARBA00022603"/>
    </source>
</evidence>
<sequence>MSYSYAIFGAEIINERYGVKMYQQMTLKVLDLKPFPIRELRENVLERLRERIKERGYNVAKSLIVVKQDNGFFVADGNHRLKVLQENAIEEVPCVVYENADIYKLAVESNQDEDVYASMDLFDELEFYTKMNNEGYSNTQICNLLNWDKNKPTILNKMHTNISVNVLDLIKKYQIGRTEKKSVCTEFTLTWINDSGLFDIDFKYQLKLINNFISDKFNWNKSKVQSEAAKYKQWQLYIKIAKDTLVNKENDLNTIIELIENGTFKTEEQLRQKIKDLNSKAKDKLIFGDAVIELAKLDDGCIDIVITDPPYGIDYKSNRSQYEEHVTKNGIENDGLEDALKLLDDTCCILNNKTKSDAHIYIFTSWKVYPEFKQIIEQYFAIRNLIVWDKGNHGAGDLECTWGNRHELIIFATKGNRKINERKPDIINISKLSSDKMIHPTQKPVELIKELLKVSTQPADTICDPFMGSGSTIKAAKEYGNINYIGIELDKLIYEKACVFIRGGT</sequence>
<dbReference type="PRINTS" id="PR00506">
    <property type="entry name" value="D21N6MTFRASE"/>
</dbReference>
<dbReference type="InterPro" id="IPR002941">
    <property type="entry name" value="DNA_methylase_N4/N6"/>
</dbReference>
<accession>A0A6H2A079</accession>
<evidence type="ECO:0000256" key="1">
    <source>
        <dbReference type="ARBA" id="ARBA00006594"/>
    </source>
</evidence>
<dbReference type="Pfam" id="PF02195">
    <property type="entry name" value="ParB_N"/>
    <property type="match status" value="1"/>
</dbReference>
<dbReference type="AlphaFoldDB" id="A0A6H2A079"/>
<comment type="similarity">
    <text evidence="1">Belongs to the N(4)/N(6)-methyltransferase family.</text>
</comment>
<feature type="domain" description="ParB-like N-terminal" evidence="5">
    <location>
        <begin position="25"/>
        <end position="111"/>
    </location>
</feature>
<keyword evidence="4" id="KW-0949">S-adenosyl-L-methionine</keyword>
<dbReference type="InterPro" id="IPR002295">
    <property type="entry name" value="N4/N6-MTase_EcoPI_Mod-like"/>
</dbReference>
<evidence type="ECO:0000259" key="5">
    <source>
        <dbReference type="SMART" id="SM00470"/>
    </source>
</evidence>
<name>A0A6H2A079_9ZZZZ</name>
<dbReference type="InterPro" id="IPR003115">
    <property type="entry name" value="ParB_N"/>
</dbReference>
<dbReference type="SUPFAM" id="SSF110849">
    <property type="entry name" value="ParB/Sulfiredoxin"/>
    <property type="match status" value="1"/>
</dbReference>
<dbReference type="InterPro" id="IPR036086">
    <property type="entry name" value="ParB/Sulfiredoxin_sf"/>
</dbReference>
<dbReference type="EMBL" id="MT144397">
    <property type="protein sequence ID" value="QJA53139.1"/>
    <property type="molecule type" value="Genomic_DNA"/>
</dbReference>
<reference evidence="6" key="1">
    <citation type="submission" date="2020-03" db="EMBL/GenBank/DDBJ databases">
        <title>The deep terrestrial virosphere.</title>
        <authorList>
            <person name="Holmfeldt K."/>
            <person name="Nilsson E."/>
            <person name="Simone D."/>
            <person name="Lopez-Fernandez M."/>
            <person name="Wu X."/>
            <person name="de Brujin I."/>
            <person name="Lundin D."/>
            <person name="Andersson A."/>
            <person name="Bertilsson S."/>
            <person name="Dopson M."/>
        </authorList>
    </citation>
    <scope>NUCLEOTIDE SEQUENCE</scope>
    <source>
        <strain evidence="6">TM448A03250</strain>
    </source>
</reference>
<dbReference type="InterPro" id="IPR029063">
    <property type="entry name" value="SAM-dependent_MTases_sf"/>
</dbReference>
<gene>
    <name evidence="6" type="ORF">TM448A03250_0001</name>
</gene>
<dbReference type="PANTHER" id="PTHR13370">
    <property type="entry name" value="RNA METHYLASE-RELATED"/>
    <property type="match status" value="1"/>
</dbReference>
<dbReference type="PANTHER" id="PTHR13370:SF3">
    <property type="entry name" value="TRNA (GUANINE(10)-N2)-METHYLTRANSFERASE HOMOLOG"/>
    <property type="match status" value="1"/>
</dbReference>
<dbReference type="PROSITE" id="PS00092">
    <property type="entry name" value="N6_MTASE"/>
    <property type="match status" value="1"/>
</dbReference>
<dbReference type="GO" id="GO:0008170">
    <property type="term" value="F:N-methyltransferase activity"/>
    <property type="evidence" value="ECO:0007669"/>
    <property type="project" value="InterPro"/>
</dbReference>
<organism evidence="6">
    <name type="scientific">viral metagenome</name>
    <dbReference type="NCBI Taxonomy" id="1070528"/>
    <lineage>
        <taxon>unclassified sequences</taxon>
        <taxon>metagenomes</taxon>
        <taxon>organismal metagenomes</taxon>
    </lineage>
</organism>
<evidence type="ECO:0000256" key="4">
    <source>
        <dbReference type="ARBA" id="ARBA00022691"/>
    </source>
</evidence>
<keyword evidence="3 6" id="KW-0808">Transferase</keyword>
<protein>
    <submittedName>
        <fullName evidence="6">Putative methyltransferase</fullName>
    </submittedName>
</protein>
<evidence type="ECO:0000256" key="3">
    <source>
        <dbReference type="ARBA" id="ARBA00022679"/>
    </source>
</evidence>
<dbReference type="GO" id="GO:0032259">
    <property type="term" value="P:methylation"/>
    <property type="evidence" value="ECO:0007669"/>
    <property type="project" value="UniProtKB-KW"/>
</dbReference>
<dbReference type="GO" id="GO:0003677">
    <property type="term" value="F:DNA binding"/>
    <property type="evidence" value="ECO:0007669"/>
    <property type="project" value="InterPro"/>
</dbReference>
<evidence type="ECO:0000313" key="6">
    <source>
        <dbReference type="EMBL" id="QJA53139.1"/>
    </source>
</evidence>
<dbReference type="GO" id="GO:0005737">
    <property type="term" value="C:cytoplasm"/>
    <property type="evidence" value="ECO:0007669"/>
    <property type="project" value="TreeGrafter"/>
</dbReference>
<dbReference type="GO" id="GO:0009007">
    <property type="term" value="F:site-specific DNA-methyltransferase (adenine-specific) activity"/>
    <property type="evidence" value="ECO:0007669"/>
    <property type="project" value="TreeGrafter"/>
</dbReference>
<dbReference type="SUPFAM" id="SSF53335">
    <property type="entry name" value="S-adenosyl-L-methionine-dependent methyltransferases"/>
    <property type="match status" value="1"/>
</dbReference>
<dbReference type="Gene3D" id="3.90.1530.10">
    <property type="entry name" value="Conserved hypothetical protein from pyrococcus furiosus pfu- 392566-001, ParB domain"/>
    <property type="match status" value="1"/>
</dbReference>
<dbReference type="Gene3D" id="3.40.50.150">
    <property type="entry name" value="Vaccinia Virus protein VP39"/>
    <property type="match status" value="1"/>
</dbReference>
<dbReference type="SMART" id="SM00470">
    <property type="entry name" value="ParB"/>
    <property type="match status" value="1"/>
</dbReference>
<proteinExistence type="inferred from homology"/>
<dbReference type="InterPro" id="IPR002052">
    <property type="entry name" value="DNA_methylase_N6_adenine_CS"/>
</dbReference>
<dbReference type="Pfam" id="PF01555">
    <property type="entry name" value="N6_N4_Mtase"/>
    <property type="match status" value="1"/>
</dbReference>